<dbReference type="EnsemblMetazoa" id="XM_019906036.1">
    <property type="protein sequence ID" value="XP_019761595.1"/>
    <property type="gene ID" value="LOC109538679"/>
</dbReference>
<proteinExistence type="predicted"/>
<accession>A0AAR5PKP2</accession>
<evidence type="ECO:0000313" key="2">
    <source>
        <dbReference type="Proteomes" id="UP000019118"/>
    </source>
</evidence>
<reference evidence="1" key="2">
    <citation type="submission" date="2024-08" db="UniProtKB">
        <authorList>
            <consortium name="EnsemblMetazoa"/>
        </authorList>
    </citation>
    <scope>IDENTIFICATION</scope>
</reference>
<dbReference type="Proteomes" id="UP000019118">
    <property type="component" value="Unassembled WGS sequence"/>
</dbReference>
<sequence length="241" mass="26919">MTSQNSPINKQNIISACVPPTNKKGRRKKKELSSTAKFIVFSILRSRPVGKFKMLSAGIVRNILLLSGGCLLMIDRVIGVPVPEREEKDLTLVPFNLPTSRFVQVPVSMFQPQFYQQQSMQDPKQFGIGQWIQQTPWLPIQVNIPDLFQNIGNGISQATNGVTQFTQNVGTGLNQFTQNVGSGFNQWMQQLGQRIPILGNIAANRLPMNRPNGQRPVFVMIPVEYPGGQQLIMEEALEAFP</sequence>
<dbReference type="GeneID" id="109538679"/>
<protein>
    <submittedName>
        <fullName evidence="1">Uncharacterized protein</fullName>
    </submittedName>
</protein>
<dbReference type="AlphaFoldDB" id="A0AAR5PKP2"/>
<organism evidence="1 2">
    <name type="scientific">Dendroctonus ponderosae</name>
    <name type="common">Mountain pine beetle</name>
    <dbReference type="NCBI Taxonomy" id="77166"/>
    <lineage>
        <taxon>Eukaryota</taxon>
        <taxon>Metazoa</taxon>
        <taxon>Ecdysozoa</taxon>
        <taxon>Arthropoda</taxon>
        <taxon>Hexapoda</taxon>
        <taxon>Insecta</taxon>
        <taxon>Pterygota</taxon>
        <taxon>Neoptera</taxon>
        <taxon>Endopterygota</taxon>
        <taxon>Coleoptera</taxon>
        <taxon>Polyphaga</taxon>
        <taxon>Cucujiformia</taxon>
        <taxon>Curculionidae</taxon>
        <taxon>Scolytinae</taxon>
        <taxon>Dendroctonus</taxon>
    </lineage>
</organism>
<reference evidence="2" key="1">
    <citation type="journal article" date="2013" name="Genome Biol.">
        <title>Draft genome of the mountain pine beetle, Dendroctonus ponderosae Hopkins, a major forest pest.</title>
        <authorList>
            <person name="Keeling C.I."/>
            <person name="Yuen M.M."/>
            <person name="Liao N.Y."/>
            <person name="Docking T.R."/>
            <person name="Chan S.K."/>
            <person name="Taylor G.A."/>
            <person name="Palmquist D.L."/>
            <person name="Jackman S.D."/>
            <person name="Nguyen A."/>
            <person name="Li M."/>
            <person name="Henderson H."/>
            <person name="Janes J.K."/>
            <person name="Zhao Y."/>
            <person name="Pandoh P."/>
            <person name="Moore R."/>
            <person name="Sperling F.A."/>
            <person name="Huber D.P."/>
            <person name="Birol I."/>
            <person name="Jones S.J."/>
            <person name="Bohlmann J."/>
        </authorList>
    </citation>
    <scope>NUCLEOTIDE SEQUENCE</scope>
</reference>
<name>A0AAR5PKP2_DENPD</name>
<evidence type="ECO:0000313" key="1">
    <source>
        <dbReference type="EnsemblMetazoa" id="XP_019761595.1"/>
    </source>
</evidence>
<keyword evidence="2" id="KW-1185">Reference proteome</keyword>